<protein>
    <submittedName>
        <fullName evidence="4">ABC transporter permease</fullName>
    </submittedName>
</protein>
<dbReference type="InterPro" id="IPR051697">
    <property type="entry name" value="Patched_domain-protein"/>
</dbReference>
<keyword evidence="1" id="KW-0472">Membrane</keyword>
<dbReference type="Proteomes" id="UP000267606">
    <property type="component" value="Unassembled WGS sequence"/>
</dbReference>
<sequence>MRFLERIYQRYGRYIAKHPIPFMVLPILTTLFSTIGLPYFHMDNDIWNIYSPINGLSRVEEKALERFEYASSVHHYRI</sequence>
<evidence type="ECO:0000256" key="1">
    <source>
        <dbReference type="SAM" id="Phobius"/>
    </source>
</evidence>
<organism evidence="4">
    <name type="scientific">Onchocerca flexuosa</name>
    <dbReference type="NCBI Taxonomy" id="387005"/>
    <lineage>
        <taxon>Eukaryota</taxon>
        <taxon>Metazoa</taxon>
        <taxon>Ecdysozoa</taxon>
        <taxon>Nematoda</taxon>
        <taxon>Chromadorea</taxon>
        <taxon>Rhabditida</taxon>
        <taxon>Spirurina</taxon>
        <taxon>Spiruromorpha</taxon>
        <taxon>Filarioidea</taxon>
        <taxon>Onchocercidae</taxon>
        <taxon>Onchocerca</taxon>
    </lineage>
</organism>
<dbReference type="STRING" id="387005.A0A183HUW2"/>
<gene>
    <name evidence="2" type="ORF">OFLC_LOCUS11270</name>
</gene>
<dbReference type="GO" id="GO:0018996">
    <property type="term" value="P:molting cycle, collagen and cuticulin-based cuticle"/>
    <property type="evidence" value="ECO:0007669"/>
    <property type="project" value="TreeGrafter"/>
</dbReference>
<feature type="transmembrane region" description="Helical" evidence="1">
    <location>
        <begin position="20"/>
        <end position="40"/>
    </location>
</feature>
<evidence type="ECO:0000313" key="3">
    <source>
        <dbReference type="Proteomes" id="UP000267606"/>
    </source>
</evidence>
<dbReference type="GO" id="GO:0030659">
    <property type="term" value="C:cytoplasmic vesicle membrane"/>
    <property type="evidence" value="ECO:0007669"/>
    <property type="project" value="TreeGrafter"/>
</dbReference>
<dbReference type="GO" id="GO:0005886">
    <property type="term" value="C:plasma membrane"/>
    <property type="evidence" value="ECO:0007669"/>
    <property type="project" value="TreeGrafter"/>
</dbReference>
<proteinExistence type="predicted"/>
<dbReference type="PANTHER" id="PTHR10796">
    <property type="entry name" value="PATCHED-RELATED"/>
    <property type="match status" value="1"/>
</dbReference>
<accession>A0A183HUW2</accession>
<evidence type="ECO:0000313" key="4">
    <source>
        <dbReference type="WBParaSite" id="OFLC_0001127401-mRNA-1"/>
    </source>
</evidence>
<dbReference type="WBParaSite" id="OFLC_0001127401-mRNA-1">
    <property type="protein sequence ID" value="OFLC_0001127401-mRNA-1"/>
    <property type="gene ID" value="OFLC_0001127401"/>
</dbReference>
<reference evidence="4" key="1">
    <citation type="submission" date="2016-06" db="UniProtKB">
        <authorList>
            <consortium name="WormBaseParasite"/>
        </authorList>
    </citation>
    <scope>IDENTIFICATION</scope>
</reference>
<name>A0A183HUW2_9BILA</name>
<evidence type="ECO:0000313" key="2">
    <source>
        <dbReference type="EMBL" id="VDO75228.1"/>
    </source>
</evidence>
<reference evidence="2 3" key="2">
    <citation type="submission" date="2018-11" db="EMBL/GenBank/DDBJ databases">
        <authorList>
            <consortium name="Pathogen Informatics"/>
        </authorList>
    </citation>
    <scope>NUCLEOTIDE SEQUENCE [LARGE SCALE GENOMIC DNA]</scope>
</reference>
<keyword evidence="1" id="KW-0812">Transmembrane</keyword>
<dbReference type="PANTHER" id="PTHR10796:SF103">
    <property type="entry name" value="SSD DOMAIN-CONTAINING PROTEIN"/>
    <property type="match status" value="1"/>
</dbReference>
<keyword evidence="3" id="KW-1185">Reference proteome</keyword>
<dbReference type="EMBL" id="UZAJ01016073">
    <property type="protein sequence ID" value="VDO75228.1"/>
    <property type="molecule type" value="Genomic_DNA"/>
</dbReference>
<dbReference type="AlphaFoldDB" id="A0A183HUW2"/>
<dbReference type="GO" id="GO:0006897">
    <property type="term" value="P:endocytosis"/>
    <property type="evidence" value="ECO:0007669"/>
    <property type="project" value="TreeGrafter"/>
</dbReference>
<keyword evidence="1" id="KW-1133">Transmembrane helix</keyword>